<gene>
    <name evidence="2" type="ORF">LCGC14_1864770</name>
</gene>
<organism evidence="2">
    <name type="scientific">marine sediment metagenome</name>
    <dbReference type="NCBI Taxonomy" id="412755"/>
    <lineage>
        <taxon>unclassified sequences</taxon>
        <taxon>metagenomes</taxon>
        <taxon>ecological metagenomes</taxon>
    </lineage>
</organism>
<reference evidence="2" key="1">
    <citation type="journal article" date="2015" name="Nature">
        <title>Complex archaea that bridge the gap between prokaryotes and eukaryotes.</title>
        <authorList>
            <person name="Spang A."/>
            <person name="Saw J.H."/>
            <person name="Jorgensen S.L."/>
            <person name="Zaremba-Niedzwiedzka K."/>
            <person name="Martijn J."/>
            <person name="Lind A.E."/>
            <person name="van Eijk R."/>
            <person name="Schleper C."/>
            <person name="Guy L."/>
            <person name="Ettema T.J."/>
        </authorList>
    </citation>
    <scope>NUCLEOTIDE SEQUENCE</scope>
</reference>
<keyword evidence="1" id="KW-0175">Coiled coil</keyword>
<feature type="coiled-coil region" evidence="1">
    <location>
        <begin position="9"/>
        <end position="43"/>
    </location>
</feature>
<evidence type="ECO:0000313" key="2">
    <source>
        <dbReference type="EMBL" id="KKL94426.1"/>
    </source>
</evidence>
<evidence type="ECO:0000256" key="1">
    <source>
        <dbReference type="SAM" id="Coils"/>
    </source>
</evidence>
<name>A0A0F9GUT0_9ZZZZ</name>
<protein>
    <submittedName>
        <fullName evidence="2">Uncharacterized protein</fullName>
    </submittedName>
</protein>
<proteinExistence type="predicted"/>
<accession>A0A0F9GUT0</accession>
<dbReference type="AlphaFoldDB" id="A0A0F9GUT0"/>
<comment type="caution">
    <text evidence="2">The sequence shown here is derived from an EMBL/GenBank/DDBJ whole genome shotgun (WGS) entry which is preliminary data.</text>
</comment>
<dbReference type="EMBL" id="LAZR01018925">
    <property type="protein sequence ID" value="KKL94426.1"/>
    <property type="molecule type" value="Genomic_DNA"/>
</dbReference>
<sequence>MKPEPEDFYAALVDQRNAALDQLANALAENAALRREIERLSVVEGGDTACLRSR</sequence>